<proteinExistence type="predicted"/>
<sequence length="190" mass="21878">MAIAGNMDNQPSTNEEEVGKQILQYEKSAAGILCELKIRHGAQTSDLTSTKDIVGIVATLGKVEDDHLSREDIDVRFPRPERSMEPDNHHGEIARQLKEVKWKKEKIMEELKREQALLDMTRLNFNKKKGDYLRYLAQRSSNATKVIYVEVGYVILGDLFICCSDLTQVILIVLERFKLFLLRICFDMNF</sequence>
<gene>
    <name evidence="1" type="ORF">V8G54_008365</name>
</gene>
<keyword evidence="2" id="KW-1185">Reference proteome</keyword>
<evidence type="ECO:0000313" key="2">
    <source>
        <dbReference type="Proteomes" id="UP001374535"/>
    </source>
</evidence>
<protein>
    <submittedName>
        <fullName evidence="1">Uncharacterized protein</fullName>
    </submittedName>
</protein>
<dbReference type="PANTHER" id="PTHR33566:SF6">
    <property type="entry name" value="PROTEIN DEFECTIVE IN MERISTEM SILENCING 3"/>
    <property type="match status" value="1"/>
</dbReference>
<accession>A0AAQ3P439</accession>
<dbReference type="EMBL" id="CP144699">
    <property type="protein sequence ID" value="WVZ21043.1"/>
    <property type="molecule type" value="Genomic_DNA"/>
</dbReference>
<dbReference type="PANTHER" id="PTHR33566">
    <property type="entry name" value="EN/SPM-LIKE TRANSPOSON-RELATED"/>
    <property type="match status" value="1"/>
</dbReference>
<name>A0AAQ3P439_VIGMU</name>
<evidence type="ECO:0000313" key="1">
    <source>
        <dbReference type="EMBL" id="WVZ21043.1"/>
    </source>
</evidence>
<dbReference type="AlphaFoldDB" id="A0AAQ3P439"/>
<organism evidence="1 2">
    <name type="scientific">Vigna mungo</name>
    <name type="common">Black gram</name>
    <name type="synonym">Phaseolus mungo</name>
    <dbReference type="NCBI Taxonomy" id="3915"/>
    <lineage>
        <taxon>Eukaryota</taxon>
        <taxon>Viridiplantae</taxon>
        <taxon>Streptophyta</taxon>
        <taxon>Embryophyta</taxon>
        <taxon>Tracheophyta</taxon>
        <taxon>Spermatophyta</taxon>
        <taxon>Magnoliopsida</taxon>
        <taxon>eudicotyledons</taxon>
        <taxon>Gunneridae</taxon>
        <taxon>Pentapetalae</taxon>
        <taxon>rosids</taxon>
        <taxon>fabids</taxon>
        <taxon>Fabales</taxon>
        <taxon>Fabaceae</taxon>
        <taxon>Papilionoideae</taxon>
        <taxon>50 kb inversion clade</taxon>
        <taxon>NPAAA clade</taxon>
        <taxon>indigoferoid/millettioid clade</taxon>
        <taxon>Phaseoleae</taxon>
        <taxon>Vigna</taxon>
    </lineage>
</organism>
<reference evidence="1 2" key="1">
    <citation type="journal article" date="2023" name="Life. Sci Alliance">
        <title>Evolutionary insights into 3D genome organization and epigenetic landscape of Vigna mungo.</title>
        <authorList>
            <person name="Junaid A."/>
            <person name="Singh B."/>
            <person name="Bhatia S."/>
        </authorList>
    </citation>
    <scope>NUCLEOTIDE SEQUENCE [LARGE SCALE GENOMIC DNA]</scope>
    <source>
        <strain evidence="1">Urdbean</strain>
    </source>
</reference>
<dbReference type="Proteomes" id="UP001374535">
    <property type="component" value="Chromosome 2"/>
</dbReference>